<protein>
    <submittedName>
        <fullName evidence="1">Uncharacterized protein</fullName>
    </submittedName>
</protein>
<evidence type="ECO:0000313" key="2">
    <source>
        <dbReference type="Proteomes" id="UP000276133"/>
    </source>
</evidence>
<organism evidence="1 2">
    <name type="scientific">Brachionus plicatilis</name>
    <name type="common">Marine rotifer</name>
    <name type="synonym">Brachionus muelleri</name>
    <dbReference type="NCBI Taxonomy" id="10195"/>
    <lineage>
        <taxon>Eukaryota</taxon>
        <taxon>Metazoa</taxon>
        <taxon>Spiralia</taxon>
        <taxon>Gnathifera</taxon>
        <taxon>Rotifera</taxon>
        <taxon>Eurotatoria</taxon>
        <taxon>Monogononta</taxon>
        <taxon>Pseudotrocha</taxon>
        <taxon>Ploima</taxon>
        <taxon>Brachionidae</taxon>
        <taxon>Brachionus</taxon>
    </lineage>
</organism>
<dbReference type="EMBL" id="REGN01001777">
    <property type="protein sequence ID" value="RNA32640.1"/>
    <property type="molecule type" value="Genomic_DNA"/>
</dbReference>
<sequence>MKVEKIISELNIVSQNQKLNKIYIIFSDIPTTISAIVVDVEKSLVIKKCDIKNGFCILFILEKNDFVNCVNEYKPKYSFCKNFAISRLFYC</sequence>
<dbReference type="AlphaFoldDB" id="A0A3M7SAP3"/>
<gene>
    <name evidence="1" type="ORF">BpHYR1_053017</name>
</gene>
<name>A0A3M7SAP3_BRAPC</name>
<keyword evidence="2" id="KW-1185">Reference proteome</keyword>
<dbReference type="Proteomes" id="UP000276133">
    <property type="component" value="Unassembled WGS sequence"/>
</dbReference>
<proteinExistence type="predicted"/>
<evidence type="ECO:0000313" key="1">
    <source>
        <dbReference type="EMBL" id="RNA32640.1"/>
    </source>
</evidence>
<accession>A0A3M7SAP3</accession>
<comment type="caution">
    <text evidence="1">The sequence shown here is derived from an EMBL/GenBank/DDBJ whole genome shotgun (WGS) entry which is preliminary data.</text>
</comment>
<reference evidence="1 2" key="1">
    <citation type="journal article" date="2018" name="Sci. Rep.">
        <title>Genomic signatures of local adaptation to the degree of environmental predictability in rotifers.</title>
        <authorList>
            <person name="Franch-Gras L."/>
            <person name="Hahn C."/>
            <person name="Garcia-Roger E.M."/>
            <person name="Carmona M.J."/>
            <person name="Serra M."/>
            <person name="Gomez A."/>
        </authorList>
    </citation>
    <scope>NUCLEOTIDE SEQUENCE [LARGE SCALE GENOMIC DNA]</scope>
    <source>
        <strain evidence="1">HYR1</strain>
    </source>
</reference>